<reference evidence="1" key="1">
    <citation type="submission" date="2020-03" db="EMBL/GenBank/DDBJ databases">
        <title>Castanea mollissima Vanexum genome sequencing.</title>
        <authorList>
            <person name="Staton M."/>
        </authorList>
    </citation>
    <scope>NUCLEOTIDE SEQUENCE</scope>
    <source>
        <tissue evidence="1">Leaf</tissue>
    </source>
</reference>
<dbReference type="EMBL" id="JRKL02002646">
    <property type="protein sequence ID" value="KAF3958075.1"/>
    <property type="molecule type" value="Genomic_DNA"/>
</dbReference>
<dbReference type="Proteomes" id="UP000737018">
    <property type="component" value="Unassembled WGS sequence"/>
</dbReference>
<keyword evidence="2" id="KW-1185">Reference proteome</keyword>
<proteinExistence type="predicted"/>
<dbReference type="AlphaFoldDB" id="A0A8J4VIX6"/>
<organism evidence="1 2">
    <name type="scientific">Castanea mollissima</name>
    <name type="common">Chinese chestnut</name>
    <dbReference type="NCBI Taxonomy" id="60419"/>
    <lineage>
        <taxon>Eukaryota</taxon>
        <taxon>Viridiplantae</taxon>
        <taxon>Streptophyta</taxon>
        <taxon>Embryophyta</taxon>
        <taxon>Tracheophyta</taxon>
        <taxon>Spermatophyta</taxon>
        <taxon>Magnoliopsida</taxon>
        <taxon>eudicotyledons</taxon>
        <taxon>Gunneridae</taxon>
        <taxon>Pentapetalae</taxon>
        <taxon>rosids</taxon>
        <taxon>fabids</taxon>
        <taxon>Fagales</taxon>
        <taxon>Fagaceae</taxon>
        <taxon>Castanea</taxon>
    </lineage>
</organism>
<comment type="caution">
    <text evidence="1">The sequence shown here is derived from an EMBL/GenBank/DDBJ whole genome shotgun (WGS) entry which is preliminary data.</text>
</comment>
<evidence type="ECO:0000313" key="2">
    <source>
        <dbReference type="Proteomes" id="UP000737018"/>
    </source>
</evidence>
<gene>
    <name evidence="1" type="ORF">CMV_016973</name>
</gene>
<evidence type="ECO:0000313" key="1">
    <source>
        <dbReference type="EMBL" id="KAF3958075.1"/>
    </source>
</evidence>
<accession>A0A8J4VIX6</accession>
<protein>
    <submittedName>
        <fullName evidence="1">Uncharacterized protein</fullName>
    </submittedName>
</protein>
<name>A0A8J4VIX6_9ROSI</name>
<sequence length="90" mass="10133">MHKMLHDPNSLKPFSIIGPKNTNWPFLQRFPKLVTHKSPFPSPQTKLYSKQSRKKPHYHLSLSLSPPFDSAVSTAANHSDVTLSLVLSVV</sequence>